<feature type="region of interest" description="Disordered" evidence="1">
    <location>
        <begin position="1"/>
        <end position="22"/>
    </location>
</feature>
<organism evidence="2 3">
    <name type="scientific">Emergomyces pasteurianus Ep9510</name>
    <dbReference type="NCBI Taxonomy" id="1447872"/>
    <lineage>
        <taxon>Eukaryota</taxon>
        <taxon>Fungi</taxon>
        <taxon>Dikarya</taxon>
        <taxon>Ascomycota</taxon>
        <taxon>Pezizomycotina</taxon>
        <taxon>Eurotiomycetes</taxon>
        <taxon>Eurotiomycetidae</taxon>
        <taxon>Onygenales</taxon>
        <taxon>Ajellomycetaceae</taxon>
        <taxon>Emergomyces</taxon>
    </lineage>
</organism>
<protein>
    <recommendedName>
        <fullName evidence="4">Transcriptional regulator</fullName>
    </recommendedName>
</protein>
<dbReference type="VEuPathDB" id="FungiDB:AJ78_04358"/>
<accession>A0A1J9QHJ5</accession>
<feature type="compositionally biased region" description="Acidic residues" evidence="1">
    <location>
        <begin position="130"/>
        <end position="148"/>
    </location>
</feature>
<comment type="caution">
    <text evidence="2">The sequence shown here is derived from an EMBL/GenBank/DDBJ whole genome shotgun (WGS) entry which is preliminary data.</text>
</comment>
<reference evidence="2 3" key="1">
    <citation type="submission" date="2015-07" db="EMBL/GenBank/DDBJ databases">
        <title>Emmonsia species relationships and genome sequence.</title>
        <authorList>
            <consortium name="The Broad Institute Genomics Platform"/>
            <person name="Cuomo C.A."/>
            <person name="Munoz J.F."/>
            <person name="Imamovic A."/>
            <person name="Priest M.E."/>
            <person name="Young S."/>
            <person name="Clay O.K."/>
            <person name="McEwen J.G."/>
        </authorList>
    </citation>
    <scope>NUCLEOTIDE SEQUENCE [LARGE SCALE GENOMIC DNA]</scope>
    <source>
        <strain evidence="2 3">UAMH 9510</strain>
    </source>
</reference>
<evidence type="ECO:0000256" key="1">
    <source>
        <dbReference type="SAM" id="MobiDB-lite"/>
    </source>
</evidence>
<evidence type="ECO:0008006" key="4">
    <source>
        <dbReference type="Google" id="ProtNLM"/>
    </source>
</evidence>
<dbReference type="EMBL" id="LGRN01000160">
    <property type="protein sequence ID" value="OJD15388.1"/>
    <property type="molecule type" value="Genomic_DNA"/>
</dbReference>
<evidence type="ECO:0000313" key="2">
    <source>
        <dbReference type="EMBL" id="OJD15388.1"/>
    </source>
</evidence>
<sequence>MSESESDSLSSTGIPPDNVLEKGLRDTVASIFKKGNLEELTVKRVRSATEKALGLEEGFYKNDEVWKAKSDQIIKQEAENQEETAAGKETKPTPVAPKRAHHPSKPRASKGASSASQPSRKRRRTATPSESEEELSSLPSEESEDEEVEQRKAKKAKAAPKSRKPASPPKITSKPVKKAPKSVSPKTNTSSELSDLPDEAEQVSERASLNGGETNRKGEPSDTMHDESESEMSVLIDDVPQRKAKRRKSSEPPQQGKTKKSAKPRSSSKPKDDTDVDPDLAEIKKLQGQLVKCGIRKMWFRELAPYDTSRAKLMHLRQMLNDAGMEGRFSLEKAKAIREARELQADLEVVREGAKRWGKNISDEEEAGDGGRPRRRVARGFQALSFLGDDDGEETD</sequence>
<keyword evidence="3" id="KW-1185">Reference proteome</keyword>
<feature type="region of interest" description="Disordered" evidence="1">
    <location>
        <begin position="72"/>
        <end position="280"/>
    </location>
</feature>
<feature type="compositionally biased region" description="Basic and acidic residues" evidence="1">
    <location>
        <begin position="214"/>
        <end position="227"/>
    </location>
</feature>
<feature type="compositionally biased region" description="Basic residues" evidence="1">
    <location>
        <begin position="257"/>
        <end position="268"/>
    </location>
</feature>
<gene>
    <name evidence="2" type="ORF">AJ78_04358</name>
</gene>
<name>A0A1J9QHJ5_9EURO</name>
<proteinExistence type="predicted"/>
<feature type="compositionally biased region" description="Basic residues" evidence="1">
    <location>
        <begin position="152"/>
        <end position="164"/>
    </location>
</feature>
<dbReference type="PANTHER" id="PTHR15410:SF2">
    <property type="entry name" value="HIRA-INTERACTING PROTEIN 3"/>
    <property type="match status" value="1"/>
</dbReference>
<dbReference type="GO" id="GO:0005634">
    <property type="term" value="C:nucleus"/>
    <property type="evidence" value="ECO:0007669"/>
    <property type="project" value="TreeGrafter"/>
</dbReference>
<dbReference type="Proteomes" id="UP000182235">
    <property type="component" value="Unassembled WGS sequence"/>
</dbReference>
<dbReference type="OrthoDB" id="552755at2759"/>
<feature type="compositionally biased region" description="Basic residues" evidence="1">
    <location>
        <begin position="98"/>
        <end position="108"/>
    </location>
</feature>
<dbReference type="InterPro" id="IPR037647">
    <property type="entry name" value="HIRIP3"/>
</dbReference>
<dbReference type="STRING" id="1447872.A0A1J9QHJ5"/>
<dbReference type="AlphaFoldDB" id="A0A1J9QHJ5"/>
<evidence type="ECO:0000313" key="3">
    <source>
        <dbReference type="Proteomes" id="UP000182235"/>
    </source>
</evidence>
<dbReference type="PANTHER" id="PTHR15410">
    <property type="entry name" value="HIRA-INTERACTING PROTEIN 3"/>
    <property type="match status" value="1"/>
</dbReference>